<dbReference type="OrthoDB" id="3217327at2759"/>
<accession>L8WK65</accession>
<name>L8WK65_THACA</name>
<evidence type="ECO:0000313" key="1">
    <source>
        <dbReference type="EMBL" id="ELU37137.1"/>
    </source>
</evidence>
<dbReference type="HOGENOM" id="CLU_413421_0_0_1"/>
<sequence length="664" mass="73624">MSLEPGRYFIQSLRNSSYFAGTGPIPPAWPPYPAPLMLVEGFIKDIFEVKSDGDNKYTMRVHSLWVGHDGDANVKLVGQGGNPVTWSVESANGEGQFRIKVPNSNKAWTVSSEGYYTPETMINSRGNILRQTYHVAAPELCIPPLLGCSLPHGLISLLGRAKSIKYVHVGLFGLSSRSTTQLAEGAECVADQRHKSRGHVSKYSVRSQHISVKDRRPIHIIHKDYAAYSETPHSQNERLGLAQILGVRSTTGIPSKPAAFHMHCAQALLLYRVQGEKFQSQLTKPTLISSLQIPQVWLRFTHATYILVVSRTTRASTLQDVVVPVMLEFSLTEPASRSTSQSFVPLTFSPRSSAPLLDPKFQPPIMGFHPKKYLKYPPHTRLVGTFEDGWLAQADHQMSPTIVCAPLYGQRSRSSKRSPYAIKSTAVADCNISSSTSILLCVVLSASNSPGGQVSRLEGLSRQPMRSRGLPAQVVYLFNGRATHLSAFPNTWFDLKEGSTLDINTTKSPTHCSVMSDTIIPAGKYYLVNVASGSYAGVGPIPPIYPPFPSPLKAVGHVIKEPFTLEPKGEGKYIITHKALRLPVVYDDEGIVRLARQGQEKGTEWVIVRGYRPDRYRIKTDKDDLYWTVGEQNWDPVGHQLSVLPLTAENNDSSQEWRFEEAHW</sequence>
<organism evidence="1 2">
    <name type="scientific">Thanatephorus cucumeris (strain AG1-IA)</name>
    <name type="common">Rice sheath blight fungus</name>
    <name type="synonym">Rhizoctonia solani</name>
    <dbReference type="NCBI Taxonomy" id="983506"/>
    <lineage>
        <taxon>Eukaryota</taxon>
        <taxon>Fungi</taxon>
        <taxon>Dikarya</taxon>
        <taxon>Basidiomycota</taxon>
        <taxon>Agaricomycotina</taxon>
        <taxon>Agaricomycetes</taxon>
        <taxon>Cantharellales</taxon>
        <taxon>Ceratobasidiaceae</taxon>
        <taxon>Rhizoctonia</taxon>
        <taxon>Rhizoctonia solani AG-1</taxon>
    </lineage>
</organism>
<gene>
    <name evidence="1" type="ORF">AG1IA_08824</name>
</gene>
<proteinExistence type="predicted"/>
<dbReference type="EMBL" id="AFRT01002851">
    <property type="protein sequence ID" value="ELU37137.1"/>
    <property type="molecule type" value="Genomic_DNA"/>
</dbReference>
<dbReference type="Proteomes" id="UP000011668">
    <property type="component" value="Unassembled WGS sequence"/>
</dbReference>
<evidence type="ECO:0000313" key="2">
    <source>
        <dbReference type="Proteomes" id="UP000011668"/>
    </source>
</evidence>
<protein>
    <submittedName>
        <fullName evidence="1">Uncharacterized protein</fullName>
    </submittedName>
</protein>
<comment type="caution">
    <text evidence="1">The sequence shown here is derived from an EMBL/GenBank/DDBJ whole genome shotgun (WGS) entry which is preliminary data.</text>
</comment>
<dbReference type="Gene3D" id="2.80.10.50">
    <property type="match status" value="2"/>
</dbReference>
<reference evidence="1 2" key="1">
    <citation type="journal article" date="2013" name="Nat. Commun.">
        <title>The evolution and pathogenic mechanisms of the rice sheath blight pathogen.</title>
        <authorList>
            <person name="Zheng A."/>
            <person name="Lin R."/>
            <person name="Xu L."/>
            <person name="Qin P."/>
            <person name="Tang C."/>
            <person name="Ai P."/>
            <person name="Zhang D."/>
            <person name="Liu Y."/>
            <person name="Sun Z."/>
            <person name="Feng H."/>
            <person name="Wang Y."/>
            <person name="Chen Y."/>
            <person name="Liang X."/>
            <person name="Fu R."/>
            <person name="Li Q."/>
            <person name="Zhang J."/>
            <person name="Yu X."/>
            <person name="Xie Z."/>
            <person name="Ding L."/>
            <person name="Guan P."/>
            <person name="Tang J."/>
            <person name="Liang Y."/>
            <person name="Wang S."/>
            <person name="Deng Q."/>
            <person name="Li S."/>
            <person name="Zhu J."/>
            <person name="Wang L."/>
            <person name="Liu H."/>
            <person name="Li P."/>
        </authorList>
    </citation>
    <scope>NUCLEOTIDE SEQUENCE [LARGE SCALE GENOMIC DNA]</scope>
    <source>
        <strain evidence="2">AG-1 IA</strain>
    </source>
</reference>
<dbReference type="AlphaFoldDB" id="L8WK65"/>
<keyword evidence="2" id="KW-1185">Reference proteome</keyword>